<feature type="transmembrane region" description="Helical" evidence="1">
    <location>
        <begin position="79"/>
        <end position="97"/>
    </location>
</feature>
<sequence length="288" mass="32595">MTNGESDENVTTDPYAGRITAAYLIVQASLFIGLFWKLALITPSGLVWQKGFFLLADELYHRTPLLDPFFPDWLRSAEVLRWAFLCTMASLLIGIVGKFRLVRIAMAVVSLVGLSILCVHQGSYNDATFATSWWVTLWVLWLTTRMGRGDSVAVLTHAAFLARLIGSMILLGGAVGKWTPEYWSGEVFYDIYFRDRDHWLFNRLRESFEPETLRTMAMWYSRKVVVVETICGFGMWRLPPRWAAALGVTLFFSIAALSNFWLFSVLTCMVGMSSVGFLVPSQRLGETP</sequence>
<keyword evidence="3" id="KW-1185">Reference proteome</keyword>
<dbReference type="OrthoDB" id="274943at2"/>
<name>A0A5C6AMD6_9BACT</name>
<keyword evidence="1" id="KW-0472">Membrane</keyword>
<feature type="transmembrane region" description="Helical" evidence="1">
    <location>
        <begin position="128"/>
        <end position="144"/>
    </location>
</feature>
<feature type="transmembrane region" description="Helical" evidence="1">
    <location>
        <begin position="242"/>
        <end position="263"/>
    </location>
</feature>
<feature type="transmembrane region" description="Helical" evidence="1">
    <location>
        <begin position="104"/>
        <end position="122"/>
    </location>
</feature>
<gene>
    <name evidence="2" type="ORF">Pla52n_41890</name>
</gene>
<comment type="caution">
    <text evidence="2">The sequence shown here is derived from an EMBL/GenBank/DDBJ whole genome shotgun (WGS) entry which is preliminary data.</text>
</comment>
<evidence type="ECO:0008006" key="4">
    <source>
        <dbReference type="Google" id="ProtNLM"/>
    </source>
</evidence>
<evidence type="ECO:0000256" key="1">
    <source>
        <dbReference type="SAM" id="Phobius"/>
    </source>
</evidence>
<protein>
    <recommendedName>
        <fullName evidence="4">HTTM domain-containing protein</fullName>
    </recommendedName>
</protein>
<proteinExistence type="predicted"/>
<feature type="transmembrane region" description="Helical" evidence="1">
    <location>
        <begin position="21"/>
        <end position="41"/>
    </location>
</feature>
<dbReference type="AlphaFoldDB" id="A0A5C6AMD6"/>
<dbReference type="Proteomes" id="UP000320176">
    <property type="component" value="Unassembled WGS sequence"/>
</dbReference>
<accession>A0A5C6AMD6</accession>
<feature type="transmembrane region" description="Helical" evidence="1">
    <location>
        <begin position="151"/>
        <end position="175"/>
    </location>
</feature>
<reference evidence="2 3" key="1">
    <citation type="submission" date="2019-02" db="EMBL/GenBank/DDBJ databases">
        <title>Deep-cultivation of Planctomycetes and their phenomic and genomic characterization uncovers novel biology.</title>
        <authorList>
            <person name="Wiegand S."/>
            <person name="Jogler M."/>
            <person name="Boedeker C."/>
            <person name="Pinto D."/>
            <person name="Vollmers J."/>
            <person name="Rivas-Marin E."/>
            <person name="Kohn T."/>
            <person name="Peeters S.H."/>
            <person name="Heuer A."/>
            <person name="Rast P."/>
            <person name="Oberbeckmann S."/>
            <person name="Bunk B."/>
            <person name="Jeske O."/>
            <person name="Meyerdierks A."/>
            <person name="Storesund J.E."/>
            <person name="Kallscheuer N."/>
            <person name="Luecker S."/>
            <person name="Lage O.M."/>
            <person name="Pohl T."/>
            <person name="Merkel B.J."/>
            <person name="Hornburger P."/>
            <person name="Mueller R.-W."/>
            <person name="Bruemmer F."/>
            <person name="Labrenz M."/>
            <person name="Spormann A.M."/>
            <person name="Op Den Camp H."/>
            <person name="Overmann J."/>
            <person name="Amann R."/>
            <person name="Jetten M.S.M."/>
            <person name="Mascher T."/>
            <person name="Medema M.H."/>
            <person name="Devos D.P."/>
            <person name="Kaster A.-K."/>
            <person name="Ovreas L."/>
            <person name="Rohde M."/>
            <person name="Galperin M.Y."/>
            <person name="Jogler C."/>
        </authorList>
    </citation>
    <scope>NUCLEOTIDE SEQUENCE [LARGE SCALE GENOMIC DNA]</scope>
    <source>
        <strain evidence="2 3">Pla52n</strain>
    </source>
</reference>
<keyword evidence="1" id="KW-1133">Transmembrane helix</keyword>
<evidence type="ECO:0000313" key="3">
    <source>
        <dbReference type="Proteomes" id="UP000320176"/>
    </source>
</evidence>
<keyword evidence="1" id="KW-0812">Transmembrane</keyword>
<dbReference type="RefSeq" id="WP_146521377.1">
    <property type="nucleotide sequence ID" value="NZ_CP151726.1"/>
</dbReference>
<organism evidence="2 3">
    <name type="scientific">Stieleria varia</name>
    <dbReference type="NCBI Taxonomy" id="2528005"/>
    <lineage>
        <taxon>Bacteria</taxon>
        <taxon>Pseudomonadati</taxon>
        <taxon>Planctomycetota</taxon>
        <taxon>Planctomycetia</taxon>
        <taxon>Pirellulales</taxon>
        <taxon>Pirellulaceae</taxon>
        <taxon>Stieleria</taxon>
    </lineage>
</organism>
<dbReference type="EMBL" id="SJPN01000005">
    <property type="protein sequence ID" value="TWU00820.1"/>
    <property type="molecule type" value="Genomic_DNA"/>
</dbReference>
<evidence type="ECO:0000313" key="2">
    <source>
        <dbReference type="EMBL" id="TWU00820.1"/>
    </source>
</evidence>